<comment type="caution">
    <text evidence="1">The sequence shown here is derived from an EMBL/GenBank/DDBJ whole genome shotgun (WGS) entry which is preliminary data.</text>
</comment>
<accession>A0A8T2AV37</accession>
<evidence type="ECO:0000313" key="2">
    <source>
        <dbReference type="Proteomes" id="UP000694240"/>
    </source>
</evidence>
<protein>
    <submittedName>
        <fullName evidence="1">Uncharacterized protein</fullName>
    </submittedName>
</protein>
<name>A0A8T2AV37_9BRAS</name>
<dbReference type="EMBL" id="JAEFBK010000008">
    <property type="protein sequence ID" value="KAG7577489.1"/>
    <property type="molecule type" value="Genomic_DNA"/>
</dbReference>
<gene>
    <name evidence="1" type="ORF">ISN45_Aa03g017630</name>
</gene>
<keyword evidence="2" id="KW-1185">Reference proteome</keyword>
<sequence length="50" mass="5750">GCIMAFVRSKQFNRMVIVNEIKLAIPMNESDMDFVSSIEVENRDNARWSG</sequence>
<dbReference type="AlphaFoldDB" id="A0A8T2AV37"/>
<evidence type="ECO:0000313" key="1">
    <source>
        <dbReference type="EMBL" id="KAG7577489.1"/>
    </source>
</evidence>
<proteinExistence type="predicted"/>
<feature type="non-terminal residue" evidence="1">
    <location>
        <position position="1"/>
    </location>
</feature>
<reference evidence="1 2" key="1">
    <citation type="submission" date="2020-12" db="EMBL/GenBank/DDBJ databases">
        <title>Concerted genomic and epigenomic changes stabilize Arabidopsis allopolyploids.</title>
        <authorList>
            <person name="Chen Z."/>
        </authorList>
    </citation>
    <scope>NUCLEOTIDE SEQUENCE [LARGE SCALE GENOMIC DNA]</scope>
    <source>
        <strain evidence="1">Allo738</strain>
        <tissue evidence="1">Leaf</tissue>
    </source>
</reference>
<dbReference type="Proteomes" id="UP000694240">
    <property type="component" value="Chromosome 8"/>
</dbReference>
<organism evidence="1 2">
    <name type="scientific">Arabidopsis thaliana x Arabidopsis arenosa</name>
    <dbReference type="NCBI Taxonomy" id="1240361"/>
    <lineage>
        <taxon>Eukaryota</taxon>
        <taxon>Viridiplantae</taxon>
        <taxon>Streptophyta</taxon>
        <taxon>Embryophyta</taxon>
        <taxon>Tracheophyta</taxon>
        <taxon>Spermatophyta</taxon>
        <taxon>Magnoliopsida</taxon>
        <taxon>eudicotyledons</taxon>
        <taxon>Gunneridae</taxon>
        <taxon>Pentapetalae</taxon>
        <taxon>rosids</taxon>
        <taxon>malvids</taxon>
        <taxon>Brassicales</taxon>
        <taxon>Brassicaceae</taxon>
        <taxon>Camelineae</taxon>
        <taxon>Arabidopsis</taxon>
    </lineage>
</organism>